<dbReference type="KEGG" id="upl:DSM104440_03609"/>
<dbReference type="RefSeq" id="WP_171165181.1">
    <property type="nucleotide sequence ID" value="NZ_CP053073.1"/>
</dbReference>
<evidence type="ECO:0000256" key="1">
    <source>
        <dbReference type="SAM" id="SignalP"/>
    </source>
</evidence>
<dbReference type="InParanoid" id="A0A6M4HE38"/>
<evidence type="ECO:0008006" key="4">
    <source>
        <dbReference type="Google" id="ProtNLM"/>
    </source>
</evidence>
<evidence type="ECO:0000313" key="2">
    <source>
        <dbReference type="EMBL" id="QJR16773.1"/>
    </source>
</evidence>
<accession>A0A6M4HE38</accession>
<dbReference type="Proteomes" id="UP000503096">
    <property type="component" value="Chromosome"/>
</dbReference>
<dbReference type="InterPro" id="IPR011042">
    <property type="entry name" value="6-blade_b-propeller_TolB-like"/>
</dbReference>
<proteinExistence type="predicted"/>
<dbReference type="EMBL" id="CP053073">
    <property type="protein sequence ID" value="QJR16773.1"/>
    <property type="molecule type" value="Genomic_DNA"/>
</dbReference>
<feature type="signal peptide" evidence="1">
    <location>
        <begin position="1"/>
        <end position="30"/>
    </location>
</feature>
<dbReference type="SUPFAM" id="SSF75011">
    <property type="entry name" value="3-carboxy-cis,cis-mucoante lactonizing enzyme"/>
    <property type="match status" value="1"/>
</dbReference>
<sequence>MAASLTAPNAIMLRFLLSLVLVCCTTGALAQAPCGSRLYVSGFFSGVHVFDACTGQYLRELDNPARTAGPMAVRLGPDGLIYVVAEQAAKIEKYSNSTLDHAGTFANMGGIGATGLVFDSAGIAYVAGYNSDDVRRFSRTGDAMGPLFPARSSGLRGPDNGMIFGPDGNLYIPGYDSNNVVRYDPRTGLTSVAVAPGTAGIVNTRGLLADKDGQHIFITAEGSRQLLRWNLSSGQVTQIRAGFTRPTGIEYAPDGNLFIVEETRVTKVNPQTGATVQVIDTTRVQGGVFAAVIPIAAGQAVDASQIGSQYWVVGTAPFNGRTLDIPEVLSATGTAFGPTLSFAELTVKRWGSVRFELLSCTRARFSFDSTGTNSAGFGTASYEVVRYFANENDARCTQQGIDAADKSWVNGQWWNEGRSGEGLTLDRRADGTTFFAWFTHRPAAGTAGTDATQVGTQYWVVGDATMAGRVLDLGTVYSATGTVFGPNLRFSDMAVKRWGSVRIEFTSCTTATFSWNSSSNDSAGFGSGSYNVVRFFENEATARCRAQGLDAADKSWVNGQWWGGDARSGEGWLLDRHADGRTFFAWFTHRPR</sequence>
<keyword evidence="1" id="KW-0732">Signal</keyword>
<dbReference type="Gene3D" id="2.120.10.30">
    <property type="entry name" value="TolB, C-terminal domain"/>
    <property type="match status" value="1"/>
</dbReference>
<protein>
    <recommendedName>
        <fullName evidence="4">SMP-30/Gluconolactonase/LRE-like region domain-containing protein</fullName>
    </recommendedName>
</protein>
<dbReference type="AlphaFoldDB" id="A0A6M4HE38"/>
<feature type="chain" id="PRO_5026787589" description="SMP-30/Gluconolactonase/LRE-like region domain-containing protein" evidence="1">
    <location>
        <begin position="31"/>
        <end position="592"/>
    </location>
</feature>
<name>A0A6M4HE38_9PROT</name>
<keyword evidence="3" id="KW-1185">Reference proteome</keyword>
<dbReference type="PANTHER" id="PTHR40274">
    <property type="entry name" value="VIRGINIAMYCIN B LYASE"/>
    <property type="match status" value="1"/>
</dbReference>
<dbReference type="InterPro" id="IPR015943">
    <property type="entry name" value="WD40/YVTN_repeat-like_dom_sf"/>
</dbReference>
<gene>
    <name evidence="2" type="ORF">DSM104440_03609</name>
</gene>
<dbReference type="InterPro" id="IPR051344">
    <property type="entry name" value="Vgb"/>
</dbReference>
<reference evidence="2 3" key="1">
    <citation type="submission" date="2020-04" db="EMBL/GenBank/DDBJ databases">
        <title>Usitatibacter rugosus gen. nov., sp. nov. and Usitatibacter palustris sp. nov., novel members of Usitatibacteraceae fam. nov. within the order Nitrosomonadales isolated from soil.</title>
        <authorList>
            <person name="Huber K.J."/>
            <person name="Neumann-Schaal M."/>
            <person name="Geppert A."/>
            <person name="Luckner M."/>
            <person name="Wanner G."/>
            <person name="Overmann J."/>
        </authorList>
    </citation>
    <scope>NUCLEOTIDE SEQUENCE [LARGE SCALE GENOMIC DNA]</scope>
    <source>
        <strain evidence="2 3">Swamp67</strain>
    </source>
</reference>
<organism evidence="2 3">
    <name type="scientific">Usitatibacter palustris</name>
    <dbReference type="NCBI Taxonomy" id="2732487"/>
    <lineage>
        <taxon>Bacteria</taxon>
        <taxon>Pseudomonadati</taxon>
        <taxon>Pseudomonadota</taxon>
        <taxon>Betaproteobacteria</taxon>
        <taxon>Nitrosomonadales</taxon>
        <taxon>Usitatibacteraceae</taxon>
        <taxon>Usitatibacter</taxon>
    </lineage>
</organism>
<evidence type="ECO:0000313" key="3">
    <source>
        <dbReference type="Proteomes" id="UP000503096"/>
    </source>
</evidence>
<dbReference type="Gene3D" id="2.130.10.10">
    <property type="entry name" value="YVTN repeat-like/Quinoprotein amine dehydrogenase"/>
    <property type="match status" value="1"/>
</dbReference>
<dbReference type="PANTHER" id="PTHR40274:SF3">
    <property type="entry name" value="VIRGINIAMYCIN B LYASE"/>
    <property type="match status" value="1"/>
</dbReference>